<feature type="transmembrane region" description="Helical" evidence="1">
    <location>
        <begin position="107"/>
        <end position="125"/>
    </location>
</feature>
<feature type="non-terminal residue" evidence="3">
    <location>
        <position position="1"/>
    </location>
</feature>
<name>A0A5C3QE82_9AGAR</name>
<keyword evidence="1" id="KW-0472">Membrane</keyword>
<dbReference type="EMBL" id="ML178833">
    <property type="protein sequence ID" value="TFK99487.1"/>
    <property type="molecule type" value="Genomic_DNA"/>
</dbReference>
<accession>A0A5C3QE82</accession>
<evidence type="ECO:0000256" key="1">
    <source>
        <dbReference type="SAM" id="Phobius"/>
    </source>
</evidence>
<reference evidence="3 4" key="1">
    <citation type="journal article" date="2019" name="Nat. Ecol. Evol.">
        <title>Megaphylogeny resolves global patterns of mushroom evolution.</title>
        <authorList>
            <person name="Varga T."/>
            <person name="Krizsan K."/>
            <person name="Foldi C."/>
            <person name="Dima B."/>
            <person name="Sanchez-Garcia M."/>
            <person name="Sanchez-Ramirez S."/>
            <person name="Szollosi G.J."/>
            <person name="Szarkandi J.G."/>
            <person name="Papp V."/>
            <person name="Albert L."/>
            <person name="Andreopoulos W."/>
            <person name="Angelini C."/>
            <person name="Antonin V."/>
            <person name="Barry K.W."/>
            <person name="Bougher N.L."/>
            <person name="Buchanan P."/>
            <person name="Buyck B."/>
            <person name="Bense V."/>
            <person name="Catcheside P."/>
            <person name="Chovatia M."/>
            <person name="Cooper J."/>
            <person name="Damon W."/>
            <person name="Desjardin D."/>
            <person name="Finy P."/>
            <person name="Geml J."/>
            <person name="Haridas S."/>
            <person name="Hughes K."/>
            <person name="Justo A."/>
            <person name="Karasinski D."/>
            <person name="Kautmanova I."/>
            <person name="Kiss B."/>
            <person name="Kocsube S."/>
            <person name="Kotiranta H."/>
            <person name="LaButti K.M."/>
            <person name="Lechner B.E."/>
            <person name="Liimatainen K."/>
            <person name="Lipzen A."/>
            <person name="Lukacs Z."/>
            <person name="Mihaltcheva S."/>
            <person name="Morgado L.N."/>
            <person name="Niskanen T."/>
            <person name="Noordeloos M.E."/>
            <person name="Ohm R.A."/>
            <person name="Ortiz-Santana B."/>
            <person name="Ovrebo C."/>
            <person name="Racz N."/>
            <person name="Riley R."/>
            <person name="Savchenko A."/>
            <person name="Shiryaev A."/>
            <person name="Soop K."/>
            <person name="Spirin V."/>
            <person name="Szebenyi C."/>
            <person name="Tomsovsky M."/>
            <person name="Tulloss R.E."/>
            <person name="Uehling J."/>
            <person name="Grigoriev I.V."/>
            <person name="Vagvolgyi C."/>
            <person name="Papp T."/>
            <person name="Martin F.M."/>
            <person name="Miettinen O."/>
            <person name="Hibbett D.S."/>
            <person name="Nagy L.G."/>
        </authorList>
    </citation>
    <scope>NUCLEOTIDE SEQUENCE [LARGE SCALE GENOMIC DNA]</scope>
    <source>
        <strain evidence="3 4">CBS 309.79</strain>
    </source>
</reference>
<dbReference type="InterPro" id="IPR045338">
    <property type="entry name" value="DUF6535"/>
</dbReference>
<keyword evidence="1" id="KW-1133">Transmembrane helix</keyword>
<feature type="transmembrane region" description="Helical" evidence="1">
    <location>
        <begin position="29"/>
        <end position="48"/>
    </location>
</feature>
<organism evidence="3 4">
    <name type="scientific">Pterulicium gracile</name>
    <dbReference type="NCBI Taxonomy" id="1884261"/>
    <lineage>
        <taxon>Eukaryota</taxon>
        <taxon>Fungi</taxon>
        <taxon>Dikarya</taxon>
        <taxon>Basidiomycota</taxon>
        <taxon>Agaricomycotina</taxon>
        <taxon>Agaricomycetes</taxon>
        <taxon>Agaricomycetidae</taxon>
        <taxon>Agaricales</taxon>
        <taxon>Pleurotineae</taxon>
        <taxon>Pterulaceae</taxon>
        <taxon>Pterulicium</taxon>
    </lineage>
</organism>
<feature type="domain" description="DUF6535" evidence="2">
    <location>
        <begin position="5"/>
        <end position="126"/>
    </location>
</feature>
<keyword evidence="1" id="KW-0812">Transmembrane</keyword>
<evidence type="ECO:0000313" key="4">
    <source>
        <dbReference type="Proteomes" id="UP000305067"/>
    </source>
</evidence>
<evidence type="ECO:0000259" key="2">
    <source>
        <dbReference type="Pfam" id="PF20153"/>
    </source>
</evidence>
<sequence>NAPVWGVYLDEAGQFDLDMVENFRDTVDVILVFAGLFSAVVSALVSQAPTALQLDYAQVTAALMIESIAVQRAIATGSPVNDVKTSPLDTDSFDYATSSTADRWVNALWFTSLAFSLSTALTVLMKKMDPSIRCTYLRHSSGASSNAAV</sequence>
<evidence type="ECO:0000313" key="3">
    <source>
        <dbReference type="EMBL" id="TFK99487.1"/>
    </source>
</evidence>
<dbReference type="Proteomes" id="UP000305067">
    <property type="component" value="Unassembled WGS sequence"/>
</dbReference>
<dbReference type="AlphaFoldDB" id="A0A5C3QE82"/>
<dbReference type="OrthoDB" id="3219854at2759"/>
<dbReference type="Pfam" id="PF20153">
    <property type="entry name" value="DUF6535"/>
    <property type="match status" value="1"/>
</dbReference>
<gene>
    <name evidence="3" type="ORF">BDV98DRAFT_510371</name>
</gene>
<keyword evidence="4" id="KW-1185">Reference proteome</keyword>
<protein>
    <recommendedName>
        <fullName evidence="2">DUF6535 domain-containing protein</fullName>
    </recommendedName>
</protein>
<proteinExistence type="predicted"/>